<proteinExistence type="predicted"/>
<organism evidence="2 3">
    <name type="scientific">Phytoactinopolyspora mesophila</name>
    <dbReference type="NCBI Taxonomy" id="2650750"/>
    <lineage>
        <taxon>Bacteria</taxon>
        <taxon>Bacillati</taxon>
        <taxon>Actinomycetota</taxon>
        <taxon>Actinomycetes</taxon>
        <taxon>Jiangellales</taxon>
        <taxon>Jiangellaceae</taxon>
        <taxon>Phytoactinopolyspora</taxon>
    </lineage>
</organism>
<evidence type="ECO:0000313" key="2">
    <source>
        <dbReference type="EMBL" id="NDL56613.1"/>
    </source>
</evidence>
<accession>A0A7K3LZZ8</accession>
<keyword evidence="3" id="KW-1185">Reference proteome</keyword>
<dbReference type="AlphaFoldDB" id="A0A7K3LZZ8"/>
<evidence type="ECO:0000256" key="1">
    <source>
        <dbReference type="SAM" id="Coils"/>
    </source>
</evidence>
<sequence>MQPVLDRVPSPSYPLTEDWEISVAAMLRMIPRVPKIATKPLGMLDRMGAIHIGLHKVGFDGNEVPWDKVVEIRTHDVRALMADQLVEYELARWRRVLPPVPGRAWVVGKAGELLVTLVLAAVMARSAGKDAVGALLSVEAAHDDADDVARAEAELKEVGAVVEAIEDVEAIEAALDETEVELAKAALDEADVEFGEAERIADNAAVITRVPAEIVYRTTLRRRRTTQVSLTSMLLLMAIPSATPALLETARSKEIVITDVPPTDADLAKSAQRAQALVNRLALRRRKDE</sequence>
<feature type="coiled-coil region" evidence="1">
    <location>
        <begin position="148"/>
        <end position="188"/>
    </location>
</feature>
<dbReference type="Proteomes" id="UP000460435">
    <property type="component" value="Unassembled WGS sequence"/>
</dbReference>
<keyword evidence="1" id="KW-0175">Coiled coil</keyword>
<gene>
    <name evidence="2" type="ORF">F7O44_05960</name>
</gene>
<comment type="caution">
    <text evidence="2">The sequence shown here is derived from an EMBL/GenBank/DDBJ whole genome shotgun (WGS) entry which is preliminary data.</text>
</comment>
<reference evidence="2 3" key="1">
    <citation type="submission" date="2019-11" db="EMBL/GenBank/DDBJ databases">
        <authorList>
            <person name="Li X.-J."/>
            <person name="Feng X.-M."/>
        </authorList>
    </citation>
    <scope>NUCLEOTIDE SEQUENCE [LARGE SCALE GENOMIC DNA]</scope>
    <source>
        <strain evidence="2 3">XMNu-373</strain>
    </source>
</reference>
<name>A0A7K3LZZ8_9ACTN</name>
<dbReference type="EMBL" id="WLZY01000001">
    <property type="protein sequence ID" value="NDL56613.1"/>
    <property type="molecule type" value="Genomic_DNA"/>
</dbReference>
<evidence type="ECO:0000313" key="3">
    <source>
        <dbReference type="Proteomes" id="UP000460435"/>
    </source>
</evidence>
<protein>
    <submittedName>
        <fullName evidence="2">Uncharacterized protein</fullName>
    </submittedName>
</protein>